<gene>
    <name evidence="1" type="ORF">OMAG_000165</name>
</gene>
<name>A0A0F0CWM7_9BACT</name>
<dbReference type="AlphaFoldDB" id="A0A0F0CWM7"/>
<evidence type="ECO:0000313" key="1">
    <source>
        <dbReference type="EMBL" id="KJJ85981.1"/>
    </source>
</evidence>
<dbReference type="EMBL" id="JYNY01000032">
    <property type="protein sequence ID" value="KJJ85981.1"/>
    <property type="molecule type" value="Genomic_DNA"/>
</dbReference>
<evidence type="ECO:0000313" key="2">
    <source>
        <dbReference type="Proteomes" id="UP000033428"/>
    </source>
</evidence>
<reference evidence="1 2" key="1">
    <citation type="submission" date="2015-02" db="EMBL/GenBank/DDBJ databases">
        <title>Single-cell genomics of uncultivated deep-branching MTB reveals a conserved set of magnetosome genes.</title>
        <authorList>
            <person name="Kolinko S."/>
            <person name="Richter M."/>
            <person name="Glockner F.O."/>
            <person name="Brachmann A."/>
            <person name="Schuler D."/>
        </authorList>
    </citation>
    <scope>NUCLEOTIDE SEQUENCE [LARGE SCALE GENOMIC DNA]</scope>
    <source>
        <strain evidence="1">SKK-01</strain>
    </source>
</reference>
<dbReference type="Proteomes" id="UP000033428">
    <property type="component" value="Unassembled WGS sequence"/>
</dbReference>
<keyword evidence="2" id="KW-1185">Reference proteome</keyword>
<accession>A0A0F0CWM7</accession>
<comment type="caution">
    <text evidence="1">The sequence shown here is derived from an EMBL/GenBank/DDBJ whole genome shotgun (WGS) entry which is preliminary data.</text>
</comment>
<proteinExistence type="predicted"/>
<organism evidence="1 2">
    <name type="scientific">Candidatus Omnitrophus magneticus</name>
    <dbReference type="NCBI Taxonomy" id="1609969"/>
    <lineage>
        <taxon>Bacteria</taxon>
        <taxon>Pseudomonadati</taxon>
        <taxon>Candidatus Omnitrophota</taxon>
        <taxon>Candidatus Omnitrophus</taxon>
    </lineage>
</organism>
<protein>
    <submittedName>
        <fullName evidence="1">Uncharacterized protein</fullName>
    </submittedName>
</protein>
<sequence>MAKIINIFILCGVLFFCVDLGATNFARQTSKEEKNAKEKNKSEKSKEGLALLMEISKEREKQSGILKEQTQNYNKLKNLLYKGIIKQGDSYGLIKTQAGEPSAVISGDFTGEICWMYRPSSKDIFAKDKVYLFFDEKKNLSRWEIYKDNIKQ</sequence>